<comment type="caution">
    <text evidence="2">The sequence shown here is derived from an EMBL/GenBank/DDBJ whole genome shotgun (WGS) entry which is preliminary data.</text>
</comment>
<dbReference type="EMBL" id="BAAASL010000019">
    <property type="protein sequence ID" value="GAA2722148.1"/>
    <property type="molecule type" value="Genomic_DNA"/>
</dbReference>
<feature type="chain" id="PRO_5045595138" description="Secreted protein" evidence="1">
    <location>
        <begin position="24"/>
        <end position="119"/>
    </location>
</feature>
<organism evidence="2 3">
    <name type="scientific">Streptomyces luteosporeus</name>
    <dbReference type="NCBI Taxonomy" id="173856"/>
    <lineage>
        <taxon>Bacteria</taxon>
        <taxon>Bacillati</taxon>
        <taxon>Actinomycetota</taxon>
        <taxon>Actinomycetes</taxon>
        <taxon>Kitasatosporales</taxon>
        <taxon>Streptomycetaceae</taxon>
        <taxon>Streptomyces</taxon>
    </lineage>
</organism>
<name>A0ABP6GE80_9ACTN</name>
<gene>
    <name evidence="2" type="ORF">GCM10010315_46670</name>
</gene>
<sequence length="119" mass="12549">MRSVPAVAGAAVLLFLTAAPAGADASVCDGGTCVLVEGNGLYVARISASPAPDGDFFGHFHLYGAGLNTTSALRHWRHGQRYTQALGRRLPAPDRICVEGVEHLEEKTVPHGRACVTIR</sequence>
<evidence type="ECO:0008006" key="4">
    <source>
        <dbReference type="Google" id="ProtNLM"/>
    </source>
</evidence>
<reference evidence="3" key="1">
    <citation type="journal article" date="2019" name="Int. J. Syst. Evol. Microbiol.">
        <title>The Global Catalogue of Microorganisms (GCM) 10K type strain sequencing project: providing services to taxonomists for standard genome sequencing and annotation.</title>
        <authorList>
            <consortium name="The Broad Institute Genomics Platform"/>
            <consortium name="The Broad Institute Genome Sequencing Center for Infectious Disease"/>
            <person name="Wu L."/>
            <person name="Ma J."/>
        </authorList>
    </citation>
    <scope>NUCLEOTIDE SEQUENCE [LARGE SCALE GENOMIC DNA]</scope>
    <source>
        <strain evidence="3">JCM 4542</strain>
    </source>
</reference>
<dbReference type="Proteomes" id="UP001500886">
    <property type="component" value="Unassembled WGS sequence"/>
</dbReference>
<accession>A0ABP6GE80</accession>
<protein>
    <recommendedName>
        <fullName evidence="4">Secreted protein</fullName>
    </recommendedName>
</protein>
<evidence type="ECO:0000313" key="3">
    <source>
        <dbReference type="Proteomes" id="UP001500886"/>
    </source>
</evidence>
<keyword evidence="1" id="KW-0732">Signal</keyword>
<proteinExistence type="predicted"/>
<evidence type="ECO:0000313" key="2">
    <source>
        <dbReference type="EMBL" id="GAA2722148.1"/>
    </source>
</evidence>
<feature type="signal peptide" evidence="1">
    <location>
        <begin position="1"/>
        <end position="23"/>
    </location>
</feature>
<keyword evidence="3" id="KW-1185">Reference proteome</keyword>
<evidence type="ECO:0000256" key="1">
    <source>
        <dbReference type="SAM" id="SignalP"/>
    </source>
</evidence>